<name>A0A917B2Z3_9MICO</name>
<comment type="caution">
    <text evidence="3">The sequence shown here is derived from an EMBL/GenBank/DDBJ whole genome shotgun (WGS) entry which is preliminary data.</text>
</comment>
<evidence type="ECO:0000256" key="2">
    <source>
        <dbReference type="SAM" id="SignalP"/>
    </source>
</evidence>
<dbReference type="AlphaFoldDB" id="A0A917B2Z3"/>
<feature type="chain" id="PRO_5038733136" evidence="2">
    <location>
        <begin position="24"/>
        <end position="170"/>
    </location>
</feature>
<evidence type="ECO:0000256" key="1">
    <source>
        <dbReference type="SAM" id="MobiDB-lite"/>
    </source>
</evidence>
<organism evidence="3 4">
    <name type="scientific">Subtercola lobariae</name>
    <dbReference type="NCBI Taxonomy" id="1588641"/>
    <lineage>
        <taxon>Bacteria</taxon>
        <taxon>Bacillati</taxon>
        <taxon>Actinomycetota</taxon>
        <taxon>Actinomycetes</taxon>
        <taxon>Micrococcales</taxon>
        <taxon>Microbacteriaceae</taxon>
        <taxon>Subtercola</taxon>
    </lineage>
</organism>
<sequence>MGIRFAKISVGLAIGMLAVTAFTGCASNDSCATGRTGSDCGAPATTAASTTPTNNGGTTNSTGTGITTGAPGAGGTSVIAPIIIDPTEISGQVVTVGLNNVIVISAGTTPVTSFTATVGEPTIGKFVPGKVDGSATFNPGIQPLAAGASTVTITNTDTGVSSLFDMIVTP</sequence>
<keyword evidence="4" id="KW-1185">Reference proteome</keyword>
<dbReference type="Proteomes" id="UP000598775">
    <property type="component" value="Unassembled WGS sequence"/>
</dbReference>
<feature type="region of interest" description="Disordered" evidence="1">
    <location>
        <begin position="36"/>
        <end position="69"/>
    </location>
</feature>
<accession>A0A917B2Z3</accession>
<dbReference type="EMBL" id="BMGP01000001">
    <property type="protein sequence ID" value="GGF14818.1"/>
    <property type="molecule type" value="Genomic_DNA"/>
</dbReference>
<feature type="compositionally biased region" description="Low complexity" evidence="1">
    <location>
        <begin position="41"/>
        <end position="69"/>
    </location>
</feature>
<feature type="signal peptide" evidence="2">
    <location>
        <begin position="1"/>
        <end position="23"/>
    </location>
</feature>
<dbReference type="PROSITE" id="PS51257">
    <property type="entry name" value="PROKAR_LIPOPROTEIN"/>
    <property type="match status" value="1"/>
</dbReference>
<proteinExistence type="predicted"/>
<keyword evidence="2" id="KW-0732">Signal</keyword>
<gene>
    <name evidence="3" type="ORF">GCM10011399_05870</name>
</gene>
<dbReference type="RefSeq" id="WP_188673383.1">
    <property type="nucleotide sequence ID" value="NZ_BMGP01000001.1"/>
</dbReference>
<evidence type="ECO:0000313" key="3">
    <source>
        <dbReference type="EMBL" id="GGF14818.1"/>
    </source>
</evidence>
<reference evidence="3 4" key="1">
    <citation type="journal article" date="2014" name="Int. J. Syst. Evol. Microbiol.">
        <title>Complete genome sequence of Corynebacterium casei LMG S-19264T (=DSM 44701T), isolated from a smear-ripened cheese.</title>
        <authorList>
            <consortium name="US DOE Joint Genome Institute (JGI-PGF)"/>
            <person name="Walter F."/>
            <person name="Albersmeier A."/>
            <person name="Kalinowski J."/>
            <person name="Ruckert C."/>
        </authorList>
    </citation>
    <scope>NUCLEOTIDE SEQUENCE [LARGE SCALE GENOMIC DNA]</scope>
    <source>
        <strain evidence="3 4">CGMCC 1.12976</strain>
    </source>
</reference>
<evidence type="ECO:0000313" key="4">
    <source>
        <dbReference type="Proteomes" id="UP000598775"/>
    </source>
</evidence>
<protein>
    <submittedName>
        <fullName evidence="3">Uncharacterized protein</fullName>
    </submittedName>
</protein>